<name>A0A6S7LB77_PARCT</name>
<sequence length="83" mass="9511">MKTVEDTPSINAIPDEIKEATTTVKQEFLHKVIKQFLSAFVINENVYKTQKENVSALDKWEICQRSQTLTADGKYPCRYPGCE</sequence>
<dbReference type="EMBL" id="CACRXK020020530">
    <property type="protein sequence ID" value="CAB4034912.1"/>
    <property type="molecule type" value="Genomic_DNA"/>
</dbReference>
<proteinExistence type="predicted"/>
<comment type="caution">
    <text evidence="1">The sequence shown here is derived from an EMBL/GenBank/DDBJ whole genome shotgun (WGS) entry which is preliminary data.</text>
</comment>
<gene>
    <name evidence="1" type="ORF">PACLA_8A073838</name>
</gene>
<evidence type="ECO:0000313" key="2">
    <source>
        <dbReference type="Proteomes" id="UP001152795"/>
    </source>
</evidence>
<keyword evidence="2" id="KW-1185">Reference proteome</keyword>
<organism evidence="1 2">
    <name type="scientific">Paramuricea clavata</name>
    <name type="common">Red gorgonian</name>
    <name type="synonym">Violescent sea-whip</name>
    <dbReference type="NCBI Taxonomy" id="317549"/>
    <lineage>
        <taxon>Eukaryota</taxon>
        <taxon>Metazoa</taxon>
        <taxon>Cnidaria</taxon>
        <taxon>Anthozoa</taxon>
        <taxon>Octocorallia</taxon>
        <taxon>Malacalcyonacea</taxon>
        <taxon>Plexauridae</taxon>
        <taxon>Paramuricea</taxon>
    </lineage>
</organism>
<accession>A0A6S7LB77</accession>
<dbReference type="Proteomes" id="UP001152795">
    <property type="component" value="Unassembled WGS sequence"/>
</dbReference>
<evidence type="ECO:0000313" key="1">
    <source>
        <dbReference type="EMBL" id="CAB4034912.1"/>
    </source>
</evidence>
<reference evidence="1" key="1">
    <citation type="submission" date="2020-04" db="EMBL/GenBank/DDBJ databases">
        <authorList>
            <person name="Alioto T."/>
            <person name="Alioto T."/>
            <person name="Gomez Garrido J."/>
        </authorList>
    </citation>
    <scope>NUCLEOTIDE SEQUENCE</scope>
    <source>
        <strain evidence="1">A484AB</strain>
    </source>
</reference>
<protein>
    <submittedName>
        <fullName evidence="1">Uncharacterized protein</fullName>
    </submittedName>
</protein>
<dbReference type="OrthoDB" id="6155617at2759"/>
<dbReference type="AlphaFoldDB" id="A0A6S7LB77"/>